<evidence type="ECO:0000256" key="2">
    <source>
        <dbReference type="ARBA" id="ARBA00022980"/>
    </source>
</evidence>
<proteinExistence type="inferred from homology"/>
<evidence type="ECO:0000313" key="4">
    <source>
        <dbReference type="EMBL" id="CCA74233.1"/>
    </source>
</evidence>
<keyword evidence="5" id="KW-1185">Reference proteome</keyword>
<accession>G4TSE0</accession>
<evidence type="ECO:0008006" key="6">
    <source>
        <dbReference type="Google" id="ProtNLM"/>
    </source>
</evidence>
<organism evidence="4 5">
    <name type="scientific">Serendipita indica (strain DSM 11827)</name>
    <name type="common">Root endophyte fungus</name>
    <name type="synonym">Piriformospora indica</name>
    <dbReference type="NCBI Taxonomy" id="1109443"/>
    <lineage>
        <taxon>Eukaryota</taxon>
        <taxon>Fungi</taxon>
        <taxon>Dikarya</taxon>
        <taxon>Basidiomycota</taxon>
        <taxon>Agaricomycotina</taxon>
        <taxon>Agaricomycetes</taxon>
        <taxon>Sebacinales</taxon>
        <taxon>Serendipitaceae</taxon>
        <taxon>Serendipita</taxon>
    </lineage>
</organism>
<dbReference type="SUPFAM" id="SSF53137">
    <property type="entry name" value="Translational machinery components"/>
    <property type="match status" value="1"/>
</dbReference>
<reference evidence="4 5" key="1">
    <citation type="journal article" date="2011" name="PLoS Pathog.">
        <title>Endophytic Life Strategies Decoded by Genome and Transcriptome Analyses of the Mutualistic Root Symbiont Piriformospora indica.</title>
        <authorList>
            <person name="Zuccaro A."/>
            <person name="Lahrmann U."/>
            <person name="Guldener U."/>
            <person name="Langen G."/>
            <person name="Pfiffi S."/>
            <person name="Biedenkopf D."/>
            <person name="Wong P."/>
            <person name="Samans B."/>
            <person name="Grimm C."/>
            <person name="Basiewicz M."/>
            <person name="Murat C."/>
            <person name="Martin F."/>
            <person name="Kogel K.H."/>
        </authorList>
    </citation>
    <scope>NUCLEOTIDE SEQUENCE [LARGE SCALE GENOMIC DNA]</scope>
    <source>
        <strain evidence="4 5">DSM 11827</strain>
    </source>
</reference>
<keyword evidence="2" id="KW-0689">Ribosomal protein</keyword>
<protein>
    <recommendedName>
        <fullName evidence="6">Ribosomal protein S11</fullName>
    </recommendedName>
</protein>
<dbReference type="OrthoDB" id="1654884at2759"/>
<dbReference type="InterPro" id="IPR036967">
    <property type="entry name" value="Ribosomal_uS11_sf"/>
</dbReference>
<name>G4TSE0_SERID</name>
<comment type="caution">
    <text evidence="4">The sequence shown here is derived from an EMBL/GenBank/DDBJ whole genome shotgun (WGS) entry which is preliminary data.</text>
</comment>
<dbReference type="GO" id="GO:0003735">
    <property type="term" value="F:structural constituent of ribosome"/>
    <property type="evidence" value="ECO:0007669"/>
    <property type="project" value="InterPro"/>
</dbReference>
<dbReference type="GO" id="GO:0006412">
    <property type="term" value="P:translation"/>
    <property type="evidence" value="ECO:0007669"/>
    <property type="project" value="InterPro"/>
</dbReference>
<dbReference type="HOGENOM" id="CLU_1142946_0_0_1"/>
<gene>
    <name evidence="4" type="ORF">PIIN_08186</name>
</gene>
<dbReference type="Gene3D" id="3.30.420.80">
    <property type="entry name" value="Ribosomal protein S11"/>
    <property type="match status" value="1"/>
</dbReference>
<dbReference type="InterPro" id="IPR001971">
    <property type="entry name" value="Ribosomal_uS11"/>
</dbReference>
<dbReference type="InParanoid" id="G4TSE0"/>
<dbReference type="GO" id="GO:1990904">
    <property type="term" value="C:ribonucleoprotein complex"/>
    <property type="evidence" value="ECO:0007669"/>
    <property type="project" value="UniProtKB-KW"/>
</dbReference>
<dbReference type="HAMAP" id="MF_01310">
    <property type="entry name" value="Ribosomal_uS11"/>
    <property type="match status" value="1"/>
</dbReference>
<dbReference type="EMBL" id="CAFZ01000292">
    <property type="protein sequence ID" value="CCA74233.1"/>
    <property type="molecule type" value="Genomic_DNA"/>
</dbReference>
<keyword evidence="3" id="KW-0687">Ribonucleoprotein</keyword>
<dbReference type="GO" id="GO:0005840">
    <property type="term" value="C:ribosome"/>
    <property type="evidence" value="ECO:0007669"/>
    <property type="project" value="UniProtKB-KW"/>
</dbReference>
<dbReference type="STRING" id="1109443.G4TSE0"/>
<comment type="similarity">
    <text evidence="1">Belongs to the universal ribosomal protein uS11 family.</text>
</comment>
<evidence type="ECO:0000256" key="3">
    <source>
        <dbReference type="ARBA" id="ARBA00023274"/>
    </source>
</evidence>
<dbReference type="AlphaFoldDB" id="G4TSE0"/>
<dbReference type="Proteomes" id="UP000007148">
    <property type="component" value="Unassembled WGS sequence"/>
</dbReference>
<evidence type="ECO:0000313" key="5">
    <source>
        <dbReference type="Proteomes" id="UP000007148"/>
    </source>
</evidence>
<dbReference type="eggNOG" id="ENOG502S752">
    <property type="taxonomic scope" value="Eukaryota"/>
</dbReference>
<evidence type="ECO:0000256" key="1">
    <source>
        <dbReference type="ARBA" id="ARBA00006194"/>
    </source>
</evidence>
<sequence length="243" mass="26377">MRLSYKRDVEGAKTTTEDGKYVPLYVVHVKSTSNNTIISLHAPSTPRLHTIARAEVVLPGAKPRPSEAAAAQAFSVNSNPDAEPTSESIERTEETQFAVMASQVPLAMTANRCIGWASGGSCHYKKVNRSTYEAGYAASIRIIRRIEEAFRFITAGGRIEDIAPMKEGKKDEEKSEAPLHGGKGAQNTMRIRVVYTGFGIGRDAFNAAVLSGEGNFVRGLIAQVQDKTPIKIGGCRARKARRV</sequence>